<dbReference type="GO" id="GO:0030313">
    <property type="term" value="C:cell envelope"/>
    <property type="evidence" value="ECO:0007669"/>
    <property type="project" value="UniProtKB-SubCell"/>
</dbReference>
<keyword evidence="6" id="KW-0479">Metal-binding</keyword>
<sequence length="1008" mass="116033">MVTVKAGRFQRFGKLHSFPPPERWDDWAELDAKAWPKRVERRYKLIPTVCFNCEAACGLLAYIDQKTGEIRKLEGHPLHPASRGRNCGKGPATLTQVKNPDRILYPLKRTGARGEGKWTRVSWDEALDDIAARIRKALQEGRRDEVIYHVGRPGEDLYTERVLMAWGVDGHNSHTNVCSSGARVGYATWMGIDRPAPDHPNARFILLMSSHLESGHYFNPHAQRIIEAKERGAKIAVIDTRLSNTANKADYWLSPWPGTEAALLLAIANVLIQNDWFDREFVRKWVNWDELLEDQEYLQFMVKEGWIGEADLPKATTFDAFVRLLKALYRPFTPEWAAEESGVRADVLVKIAEEIRRAGSAFSSHIWRNAAAGHRGGWMIARALFFLNVLSGSVATPGGTIPNAYVKFVPKPFSDPHGNVRVWSTIQFPDEFPLAYFEMSFMLPHLLKDKNKRFEVYFTRVVNPVWTFTDGFSWIEMLTDPNRVGLHVALTPTWNETAQYADYVLPMGLAPERHDLFSYETHAAQWIGFRQPVLRVLKEKEGQKVTFTYEANPGEVWEENEFWIELSWRIDPDGKLGIRKYFESPYRPGEKITIEAYYRWIFENSVPGLPEAAAKEGLTPMEYMRKYGVFTVTEDVYREYEKPVPEDVLKDARIIPDREAAMKEGAASGTAAADPKALPLDVTLPGVRPGVWTKTPPPKVNFRPYPGPFKNEHGEVRVGIVVDGKPVQGFPTPSGKLEFFSTTLKDWKWPEYAIPFYPRNKEERKKYFHIVSHVHPDFIDREKNEFDLLPTFRIPTLIHSRTNGAKWLYEISHTNPVWMNPVDAERLGVKTGSLVKVESEIGYFIDKVWVTEGIRPGVIAVSHHLGRWRLHEDHGSDRWNSALVRLEKEGSRWRMVRLKGVTPWASDDPDTSRIWWEEAGVHQNLIIPVQPDPISGMMCWHVKVRVERVDDPSRYGEVVVDTEKSFQVYKRWLGYTRPAPGPRGERRPYWMLRPLKPHPDAYRWQPQR</sequence>
<dbReference type="SUPFAM" id="SSF50692">
    <property type="entry name" value="ADC-like"/>
    <property type="match status" value="1"/>
</dbReference>
<dbReference type="InterPro" id="IPR006657">
    <property type="entry name" value="MoPterin_dinucl-bd_dom"/>
</dbReference>
<comment type="similarity">
    <text evidence="4">Belongs to the prokaryotic molybdopterin-containing oxidoreductase family.</text>
</comment>
<dbReference type="InterPro" id="IPR006656">
    <property type="entry name" value="Mopterin_OxRdtase"/>
</dbReference>
<dbReference type="STRING" id="1484.SA87_07795"/>
<evidence type="ECO:0000256" key="1">
    <source>
        <dbReference type="ARBA" id="ARBA00001942"/>
    </source>
</evidence>
<dbReference type="GO" id="GO:0043546">
    <property type="term" value="F:molybdopterin cofactor binding"/>
    <property type="evidence" value="ECO:0007669"/>
    <property type="project" value="InterPro"/>
</dbReference>
<dbReference type="PANTHER" id="PTHR43598">
    <property type="entry name" value="TUNGSTEN-CONTAINING FORMYLMETHANOFURAN DEHYDROGENASE 2 SUBUNIT B"/>
    <property type="match status" value="1"/>
</dbReference>
<evidence type="ECO:0000259" key="10">
    <source>
        <dbReference type="PROSITE" id="PS51669"/>
    </source>
</evidence>
<accession>A0A132MGE3</accession>
<dbReference type="InterPro" id="IPR006963">
    <property type="entry name" value="Mopterin_OxRdtase_4Fe-4S_dom"/>
</dbReference>
<dbReference type="PROSITE" id="PS51669">
    <property type="entry name" value="4FE4S_MOW_BIS_MGD"/>
    <property type="match status" value="1"/>
</dbReference>
<dbReference type="PANTHER" id="PTHR43598:SF1">
    <property type="entry name" value="FORMATE DEHYDROGENASE-O MAJOR SUBUNIT"/>
    <property type="match status" value="1"/>
</dbReference>
<keyword evidence="12" id="KW-1185">Reference proteome</keyword>
<evidence type="ECO:0000256" key="7">
    <source>
        <dbReference type="ARBA" id="ARBA00023002"/>
    </source>
</evidence>
<evidence type="ECO:0000313" key="12">
    <source>
        <dbReference type="Proteomes" id="UP000243024"/>
    </source>
</evidence>
<dbReference type="AlphaFoldDB" id="A0A132MGE3"/>
<dbReference type="SMART" id="SM00926">
    <property type="entry name" value="Molybdop_Fe4S4"/>
    <property type="match status" value="1"/>
</dbReference>
<dbReference type="Pfam" id="PF04879">
    <property type="entry name" value="Molybdop_Fe4S4"/>
    <property type="match status" value="1"/>
</dbReference>
<dbReference type="Gene3D" id="3.30.2070.10">
    <property type="entry name" value="Formate dehydrogenase/DMSO reductase"/>
    <property type="match status" value="1"/>
</dbReference>
<reference evidence="11 12" key="1">
    <citation type="submission" date="2015-09" db="EMBL/GenBank/DDBJ databases">
        <title>Draft genome sequence of Hydrogenibacillus schlegelii DSM 2000.</title>
        <authorList>
            <person name="Hemp J."/>
        </authorList>
    </citation>
    <scope>NUCLEOTIDE SEQUENCE [LARGE SCALE GENOMIC DNA]</scope>
    <source>
        <strain evidence="11 12">MA 48</strain>
    </source>
</reference>
<dbReference type="GO" id="GO:0009055">
    <property type="term" value="F:electron transfer activity"/>
    <property type="evidence" value="ECO:0007669"/>
    <property type="project" value="TreeGrafter"/>
</dbReference>
<dbReference type="Gene3D" id="2.20.25.90">
    <property type="entry name" value="ADC-like domains"/>
    <property type="match status" value="1"/>
</dbReference>
<comment type="caution">
    <text evidence="11">The sequence shown here is derived from an EMBL/GenBank/DDBJ whole genome shotgun (WGS) entry which is preliminary data.</text>
</comment>
<keyword evidence="7" id="KW-0560">Oxidoreductase</keyword>
<dbReference type="InterPro" id="IPR037946">
    <property type="entry name" value="MopB_CT_Tetrathionate"/>
</dbReference>
<protein>
    <submittedName>
        <fullName evidence="11">Formate dehydrogenase</fullName>
    </submittedName>
</protein>
<evidence type="ECO:0000256" key="3">
    <source>
        <dbReference type="ARBA" id="ARBA00004196"/>
    </source>
</evidence>
<dbReference type="GO" id="GO:0030151">
    <property type="term" value="F:molybdenum ion binding"/>
    <property type="evidence" value="ECO:0007669"/>
    <property type="project" value="TreeGrafter"/>
</dbReference>
<dbReference type="RefSeq" id="WP_066198098.1">
    <property type="nucleotide sequence ID" value="NZ_CBCSAS010000001.1"/>
</dbReference>
<comment type="subcellular location">
    <subcellularLocation>
        <location evidence="3">Cell envelope</location>
    </subcellularLocation>
</comment>
<evidence type="ECO:0000256" key="2">
    <source>
        <dbReference type="ARBA" id="ARBA00001966"/>
    </source>
</evidence>
<dbReference type="Gene3D" id="2.40.40.20">
    <property type="match status" value="1"/>
</dbReference>
<dbReference type="Pfam" id="PF00384">
    <property type="entry name" value="Molybdopterin"/>
    <property type="match status" value="1"/>
</dbReference>
<evidence type="ECO:0000256" key="5">
    <source>
        <dbReference type="ARBA" id="ARBA00022485"/>
    </source>
</evidence>
<evidence type="ECO:0000313" key="11">
    <source>
        <dbReference type="EMBL" id="OAR05267.1"/>
    </source>
</evidence>
<dbReference type="InterPro" id="IPR009010">
    <property type="entry name" value="Asp_de-COase-like_dom_sf"/>
</dbReference>
<keyword evidence="8" id="KW-0408">Iron</keyword>
<dbReference type="GO" id="GO:0016491">
    <property type="term" value="F:oxidoreductase activity"/>
    <property type="evidence" value="ECO:0007669"/>
    <property type="project" value="UniProtKB-KW"/>
</dbReference>
<evidence type="ECO:0000256" key="4">
    <source>
        <dbReference type="ARBA" id="ARBA00010312"/>
    </source>
</evidence>
<keyword evidence="5" id="KW-0004">4Fe-4S</keyword>
<dbReference type="GO" id="GO:0009061">
    <property type="term" value="P:anaerobic respiration"/>
    <property type="evidence" value="ECO:0007669"/>
    <property type="project" value="TreeGrafter"/>
</dbReference>
<evidence type="ECO:0000256" key="8">
    <source>
        <dbReference type="ARBA" id="ARBA00023004"/>
    </source>
</evidence>
<dbReference type="Gene3D" id="3.40.228.10">
    <property type="entry name" value="Dimethylsulfoxide Reductase, domain 2"/>
    <property type="match status" value="1"/>
</dbReference>
<dbReference type="Proteomes" id="UP000243024">
    <property type="component" value="Unassembled WGS sequence"/>
</dbReference>
<dbReference type="EMBL" id="JXBB01000002">
    <property type="protein sequence ID" value="OAR05267.1"/>
    <property type="molecule type" value="Genomic_DNA"/>
</dbReference>
<organism evidence="11 12">
    <name type="scientific">Hydrogenibacillus schlegelii</name>
    <name type="common">Bacillus schlegelii</name>
    <dbReference type="NCBI Taxonomy" id="1484"/>
    <lineage>
        <taxon>Bacteria</taxon>
        <taxon>Bacillati</taxon>
        <taxon>Bacillota</taxon>
        <taxon>Bacilli</taxon>
        <taxon>Bacillales</taxon>
        <taxon>Bacillales Family X. Incertae Sedis</taxon>
        <taxon>Hydrogenibacillus</taxon>
    </lineage>
</organism>
<feature type="domain" description="4Fe-4S Mo/W bis-MGD-type" evidence="10">
    <location>
        <begin position="43"/>
        <end position="101"/>
    </location>
</feature>
<dbReference type="GO" id="GO:0051539">
    <property type="term" value="F:4 iron, 4 sulfur cluster binding"/>
    <property type="evidence" value="ECO:0007669"/>
    <property type="project" value="UniProtKB-KW"/>
</dbReference>
<evidence type="ECO:0000256" key="9">
    <source>
        <dbReference type="ARBA" id="ARBA00023014"/>
    </source>
</evidence>
<dbReference type="CDD" id="cd02780">
    <property type="entry name" value="MopB_CT_Tetrathionate_Arsenate-R"/>
    <property type="match status" value="1"/>
</dbReference>
<gene>
    <name evidence="11" type="ORF">SA87_07795</name>
</gene>
<comment type="cofactor">
    <cofactor evidence="1">
        <name>Mo-bis(molybdopterin guanine dinucleotide)</name>
        <dbReference type="ChEBI" id="CHEBI:60539"/>
    </cofactor>
</comment>
<evidence type="ECO:0000256" key="6">
    <source>
        <dbReference type="ARBA" id="ARBA00022723"/>
    </source>
</evidence>
<comment type="cofactor">
    <cofactor evidence="2">
        <name>[4Fe-4S] cluster</name>
        <dbReference type="ChEBI" id="CHEBI:49883"/>
    </cofactor>
</comment>
<dbReference type="SUPFAM" id="SSF53706">
    <property type="entry name" value="Formate dehydrogenase/DMSO reductase, domains 1-3"/>
    <property type="match status" value="1"/>
</dbReference>
<keyword evidence="9" id="KW-0411">Iron-sulfur</keyword>
<name>A0A132MGE3_HYDSH</name>
<proteinExistence type="inferred from homology"/>
<dbReference type="OrthoDB" id="219031at2"/>
<dbReference type="Pfam" id="PF01568">
    <property type="entry name" value="Molydop_binding"/>
    <property type="match status" value="1"/>
</dbReference>
<dbReference type="Gene3D" id="3.40.50.740">
    <property type="match status" value="1"/>
</dbReference>